<dbReference type="AlphaFoldDB" id="A0A160TYF1"/>
<reference evidence="2" key="1">
    <citation type="submission" date="2015-10" db="EMBL/GenBank/DDBJ databases">
        <authorList>
            <person name="Gilbert D.G."/>
        </authorList>
    </citation>
    <scope>NUCLEOTIDE SEQUENCE</scope>
</reference>
<accession>A0A160TYF1</accession>
<evidence type="ECO:0000313" key="2">
    <source>
        <dbReference type="EMBL" id="CUS56021.1"/>
    </source>
</evidence>
<evidence type="ECO:0000256" key="1">
    <source>
        <dbReference type="SAM" id="Phobius"/>
    </source>
</evidence>
<feature type="transmembrane region" description="Helical" evidence="1">
    <location>
        <begin position="111"/>
        <end position="132"/>
    </location>
</feature>
<organism evidence="2">
    <name type="scientific">hydrothermal vent metagenome</name>
    <dbReference type="NCBI Taxonomy" id="652676"/>
    <lineage>
        <taxon>unclassified sequences</taxon>
        <taxon>metagenomes</taxon>
        <taxon>ecological metagenomes</taxon>
    </lineage>
</organism>
<feature type="transmembrane region" description="Helical" evidence="1">
    <location>
        <begin position="86"/>
        <end position="105"/>
    </location>
</feature>
<name>A0A160TYF1_9ZZZZ</name>
<dbReference type="EMBL" id="CZQD01000017">
    <property type="protein sequence ID" value="CUS56021.1"/>
    <property type="molecule type" value="Genomic_DNA"/>
</dbReference>
<keyword evidence="1" id="KW-0812">Transmembrane</keyword>
<protein>
    <submittedName>
        <fullName evidence="2">Uncharacterized protein</fullName>
    </submittedName>
</protein>
<gene>
    <name evidence="2" type="ORF">MGWOODY_Hyp24</name>
</gene>
<proteinExistence type="predicted"/>
<keyword evidence="1" id="KW-0472">Membrane</keyword>
<sequence length="324" mass="34678">MVSDVQKLQVREAVGVFESEDALQAAIDDLLSHGFNRAEISLLAATDSVEKKLGHAYRRVAEIEDDFSAPRIAYVAEEDVGNAEGAVIGGLIYIGAVAGLIPVVASGGAMAAALAALVLGGGSGAAIGAVLAKLIGKEHGEYVADQIKHGGLTLWVRTWNAGDERRAVQILKAHSGKDVHLHGLPDHGYAPKAPVLTVRASDQQDETIVDDGSGVFYVSGKIFPDRAAAESYLARQLYLEKLYQSSRSLDIDLDAAMLDPASVFHSVGDLMRIPCSDEIKLELLHRWAYDVRMLEVADDEGMTGPSRADLMQEIERAILNLKPA</sequence>
<keyword evidence="1" id="KW-1133">Transmembrane helix</keyword>